<evidence type="ECO:0000256" key="1">
    <source>
        <dbReference type="SAM" id="MobiDB-lite"/>
    </source>
</evidence>
<dbReference type="AlphaFoldDB" id="A0AAN9AA95"/>
<evidence type="ECO:0000313" key="3">
    <source>
        <dbReference type="Proteomes" id="UP001381693"/>
    </source>
</evidence>
<dbReference type="EMBL" id="JAXCGZ010006066">
    <property type="protein sequence ID" value="KAK7080184.1"/>
    <property type="molecule type" value="Genomic_DNA"/>
</dbReference>
<feature type="compositionally biased region" description="Basic and acidic residues" evidence="1">
    <location>
        <begin position="219"/>
        <end position="242"/>
    </location>
</feature>
<dbReference type="Proteomes" id="UP001381693">
    <property type="component" value="Unassembled WGS sequence"/>
</dbReference>
<keyword evidence="3" id="KW-1185">Reference proteome</keyword>
<feature type="region of interest" description="Disordered" evidence="1">
    <location>
        <begin position="40"/>
        <end position="78"/>
    </location>
</feature>
<sequence length="419" mass="47018">MKHLLLYLKELMKDYKNEVKEILAGDKQLAKEIEFDLRRFDQEQREDEEALNRQPVENEKSTPLHPQQDSEKNENNNDVVGEITSSTVLAHTQSLGTSYKLPSRHSPGTVPKTPSAARNELHRLAMMNSKAFTARRKSFASPLAFNIKLDTDARSSTGSHNSEANHSKKSNRDNLGDVPDADNTHIDSRPVATYPLESRKNQVADAESEATVAEQEGADMEKDFSDIQENRQSEKELTRKLETPQKTKEDLMRAISTPHKHGVIDNITFANETQEMSIISMNATVTGATEKQPTLILHLRSPEAYAQESDFSKLRRSNKSNAETKTATEKSSKQGTRQTKRGLFESYSSVAAENDSDDSDVSERVEASLSRQRTPETRVTGKRTRDMTSLSPDPKTDESSAQPISATKKLSKRRTKTKK</sequence>
<gene>
    <name evidence="2" type="ORF">SK128_001287</name>
</gene>
<organism evidence="2 3">
    <name type="scientific">Halocaridina rubra</name>
    <name type="common">Hawaiian red shrimp</name>
    <dbReference type="NCBI Taxonomy" id="373956"/>
    <lineage>
        <taxon>Eukaryota</taxon>
        <taxon>Metazoa</taxon>
        <taxon>Ecdysozoa</taxon>
        <taxon>Arthropoda</taxon>
        <taxon>Crustacea</taxon>
        <taxon>Multicrustacea</taxon>
        <taxon>Malacostraca</taxon>
        <taxon>Eumalacostraca</taxon>
        <taxon>Eucarida</taxon>
        <taxon>Decapoda</taxon>
        <taxon>Pleocyemata</taxon>
        <taxon>Caridea</taxon>
        <taxon>Atyoidea</taxon>
        <taxon>Atyidae</taxon>
        <taxon>Halocaridina</taxon>
    </lineage>
</organism>
<accession>A0AAN9AA95</accession>
<reference evidence="2 3" key="1">
    <citation type="submission" date="2023-11" db="EMBL/GenBank/DDBJ databases">
        <title>Halocaridina rubra genome assembly.</title>
        <authorList>
            <person name="Smith C."/>
        </authorList>
    </citation>
    <scope>NUCLEOTIDE SEQUENCE [LARGE SCALE GENOMIC DNA]</scope>
    <source>
        <strain evidence="2">EP-1</strain>
        <tissue evidence="2">Whole</tissue>
    </source>
</reference>
<feature type="region of interest" description="Disordered" evidence="1">
    <location>
        <begin position="306"/>
        <end position="419"/>
    </location>
</feature>
<feature type="compositionally biased region" description="Basic and acidic residues" evidence="1">
    <location>
        <begin position="56"/>
        <end position="75"/>
    </location>
</feature>
<feature type="compositionally biased region" description="Basic residues" evidence="1">
    <location>
        <begin position="409"/>
        <end position="419"/>
    </location>
</feature>
<proteinExistence type="predicted"/>
<feature type="compositionally biased region" description="Basic and acidic residues" evidence="1">
    <location>
        <begin position="163"/>
        <end position="175"/>
    </location>
</feature>
<feature type="region of interest" description="Disordered" evidence="1">
    <location>
        <begin position="153"/>
        <end position="242"/>
    </location>
</feature>
<comment type="caution">
    <text evidence="2">The sequence shown here is derived from an EMBL/GenBank/DDBJ whole genome shotgun (WGS) entry which is preliminary data.</text>
</comment>
<name>A0AAN9AA95_HALRR</name>
<protein>
    <submittedName>
        <fullName evidence="2">Uncharacterized protein</fullName>
    </submittedName>
</protein>
<evidence type="ECO:0000313" key="2">
    <source>
        <dbReference type="EMBL" id="KAK7080184.1"/>
    </source>
</evidence>